<comment type="caution">
    <text evidence="3">The sequence shown here is derived from an EMBL/GenBank/DDBJ whole genome shotgun (WGS) entry which is preliminary data.</text>
</comment>
<dbReference type="AlphaFoldDB" id="A0A2A4I3L9"/>
<name>A0A2A4I3L9_9SPHN</name>
<organism evidence="3 4">
    <name type="scientific">Sphingomonas adhaesiva</name>
    <dbReference type="NCBI Taxonomy" id="28212"/>
    <lineage>
        <taxon>Bacteria</taxon>
        <taxon>Pseudomonadati</taxon>
        <taxon>Pseudomonadota</taxon>
        <taxon>Alphaproteobacteria</taxon>
        <taxon>Sphingomonadales</taxon>
        <taxon>Sphingomonadaceae</taxon>
        <taxon>Sphingomonas</taxon>
    </lineage>
</organism>
<reference evidence="3 4" key="1">
    <citation type="submission" date="2017-09" db="EMBL/GenBank/DDBJ databases">
        <title>Sphingomonas adhaesiva DSM 7418, whole genome shotgun sequence.</title>
        <authorList>
            <person name="Feng G."/>
            <person name="Zhu H."/>
        </authorList>
    </citation>
    <scope>NUCLEOTIDE SEQUENCE [LARGE SCALE GENOMIC DNA]</scope>
    <source>
        <strain evidence="3 4">DSM 7418</strain>
    </source>
</reference>
<feature type="transmembrane region" description="Helical" evidence="2">
    <location>
        <begin position="20"/>
        <end position="38"/>
    </location>
</feature>
<feature type="compositionally biased region" description="Low complexity" evidence="1">
    <location>
        <begin position="298"/>
        <end position="310"/>
    </location>
</feature>
<proteinExistence type="predicted"/>
<keyword evidence="4" id="KW-1185">Reference proteome</keyword>
<gene>
    <name evidence="3" type="ORF">COA07_15490</name>
</gene>
<evidence type="ECO:0000256" key="1">
    <source>
        <dbReference type="SAM" id="MobiDB-lite"/>
    </source>
</evidence>
<feature type="region of interest" description="Disordered" evidence="1">
    <location>
        <begin position="280"/>
        <end position="310"/>
    </location>
</feature>
<evidence type="ECO:0000313" key="3">
    <source>
        <dbReference type="EMBL" id="PCG13231.1"/>
    </source>
</evidence>
<keyword evidence="2" id="KW-0472">Membrane</keyword>
<keyword evidence="2" id="KW-0812">Transmembrane</keyword>
<sequence>MTDRSGFERSAPRPRFGPVLTIAIIGLLIGLGLMAYAVRNTPGFFRTSASTPATAASGVTPAPAPTAAAPATSALSAEAATLALRESALAAQLANLEARAARIDSDSAAAAGRAGRAEAILTAFAARRAIERGVGLGYLEGELRERFGPTLPNDVNAVIRSARAPVTLEDLHTSLNAAAPTLLAARSDWWSGLGAELRNLVVIHKAGTPSPLPSDRLARARRMIETGNVEGALAEVKRLPGAADAGSWTAAAQRWIDARRALDTLEAAAITGAIAPPRASPVAATPMPGAIPTPTPSPSEAAPAESGGLF</sequence>
<dbReference type="RefSeq" id="WP_096641320.1">
    <property type="nucleotide sequence ID" value="NZ_JBHIWA010000099.1"/>
</dbReference>
<accession>A0A2A4I3L9</accession>
<evidence type="ECO:0000313" key="4">
    <source>
        <dbReference type="Proteomes" id="UP000218323"/>
    </source>
</evidence>
<evidence type="ECO:0000256" key="2">
    <source>
        <dbReference type="SAM" id="Phobius"/>
    </source>
</evidence>
<keyword evidence="2" id="KW-1133">Transmembrane helix</keyword>
<dbReference type="Proteomes" id="UP000218323">
    <property type="component" value="Unassembled WGS sequence"/>
</dbReference>
<protein>
    <submittedName>
        <fullName evidence="3">Uncharacterized protein</fullName>
    </submittedName>
</protein>
<dbReference type="EMBL" id="NWVC01000010">
    <property type="protein sequence ID" value="PCG13231.1"/>
    <property type="molecule type" value="Genomic_DNA"/>
</dbReference>